<dbReference type="EMBL" id="LKCM01000235">
    <property type="protein sequence ID" value="KPQ42424.1"/>
    <property type="molecule type" value="Genomic_DNA"/>
</dbReference>
<evidence type="ECO:0000313" key="4">
    <source>
        <dbReference type="EMBL" id="KPQ42424.1"/>
    </source>
</evidence>
<dbReference type="SUPFAM" id="SSF52540">
    <property type="entry name" value="P-loop containing nucleoside triphosphate hydrolases"/>
    <property type="match status" value="1"/>
</dbReference>
<protein>
    <submittedName>
        <fullName evidence="4">Resolvase/recombinase</fullName>
    </submittedName>
</protein>
<dbReference type="NCBIfam" id="TIGR03880">
    <property type="entry name" value="KaiC_arch_3"/>
    <property type="match status" value="1"/>
</dbReference>
<accession>A0A0P8A751</accession>
<keyword evidence="1" id="KW-0547">Nucleotide-binding</keyword>
<dbReference type="InterPro" id="IPR003593">
    <property type="entry name" value="AAA+_ATPase"/>
</dbReference>
<dbReference type="InterPro" id="IPR014774">
    <property type="entry name" value="KaiC-like_dom"/>
</dbReference>
<dbReference type="InterPro" id="IPR010624">
    <property type="entry name" value="KaiC_dom"/>
</dbReference>
<dbReference type="SMART" id="SM00382">
    <property type="entry name" value="AAA"/>
    <property type="match status" value="1"/>
</dbReference>
<evidence type="ECO:0000256" key="1">
    <source>
        <dbReference type="ARBA" id="ARBA00022741"/>
    </source>
</evidence>
<organism evidence="4 5">
    <name type="scientific">Candidatus Methanoperedens nitratireducens</name>
    <dbReference type="NCBI Taxonomy" id="1392998"/>
    <lineage>
        <taxon>Archaea</taxon>
        <taxon>Methanobacteriati</taxon>
        <taxon>Methanobacteriota</taxon>
        <taxon>Stenosarchaea group</taxon>
        <taxon>Methanomicrobia</taxon>
        <taxon>Methanosarcinales</taxon>
        <taxon>ANME-2 cluster</taxon>
        <taxon>Candidatus Methanoperedentaceae</taxon>
        <taxon>Candidatus Methanoperedens</taxon>
    </lineage>
</organism>
<dbReference type="PANTHER" id="PTHR43637">
    <property type="entry name" value="UPF0273 PROTEIN TM_0370"/>
    <property type="match status" value="1"/>
</dbReference>
<dbReference type="PRINTS" id="PR01874">
    <property type="entry name" value="DNAREPAIRADA"/>
</dbReference>
<dbReference type="InterPro" id="IPR027417">
    <property type="entry name" value="P-loop_NTPase"/>
</dbReference>
<dbReference type="Pfam" id="PF06745">
    <property type="entry name" value="ATPase"/>
    <property type="match status" value="1"/>
</dbReference>
<dbReference type="PANTHER" id="PTHR43637:SF1">
    <property type="entry name" value="UPF0273 PROTEIN TM_0370"/>
    <property type="match status" value="1"/>
</dbReference>
<dbReference type="InterPro" id="IPR022420">
    <property type="entry name" value="Circ_KaiC_arc"/>
</dbReference>
<dbReference type="Proteomes" id="UP000050360">
    <property type="component" value="Unassembled WGS sequence"/>
</dbReference>
<proteinExistence type="predicted"/>
<evidence type="ECO:0000313" key="5">
    <source>
        <dbReference type="Proteomes" id="UP000050360"/>
    </source>
</evidence>
<gene>
    <name evidence="4" type="ORF">MPEBLZ_03003</name>
</gene>
<evidence type="ECO:0000259" key="3">
    <source>
        <dbReference type="PROSITE" id="PS51146"/>
    </source>
</evidence>
<dbReference type="Gene3D" id="3.40.50.300">
    <property type="entry name" value="P-loop containing nucleotide triphosphate hydrolases"/>
    <property type="match status" value="1"/>
</dbReference>
<sequence length="232" mass="26235">MEPLNTGVIGFDEMLKGGIPKEHIVAVLGSPGTGKSTFALQFIYAGLLKGENCVYLSLEESEDTIVKTASIFGWDLKPYITNKKLVLIRLSTMNIKAAAAWVENDLPRLFKSFNVKRLVIDPITLYEMLYESETLRREHLFNFAEKIREHGITVIMTSETNNINPYNSKYGVIEYIADGVVLLRQVRHNDLQSVATVIEVSKMRRIEHSRDIKPYSITKNGIVVHSEAEVFS</sequence>
<dbReference type="GO" id="GO:0005524">
    <property type="term" value="F:ATP binding"/>
    <property type="evidence" value="ECO:0007669"/>
    <property type="project" value="UniProtKB-KW"/>
</dbReference>
<reference evidence="4 5" key="1">
    <citation type="submission" date="2015-09" db="EMBL/GenBank/DDBJ databases">
        <title>A metagenomics-based metabolic model of nitrate-dependent anaerobic oxidation of methane by Methanoperedens-like archaea.</title>
        <authorList>
            <person name="Arshad A."/>
            <person name="Speth D.R."/>
            <person name="De Graaf R.M."/>
            <person name="Op Den Camp H.J."/>
            <person name="Jetten M.S."/>
            <person name="Welte C.U."/>
        </authorList>
    </citation>
    <scope>NUCLEOTIDE SEQUENCE [LARGE SCALE GENOMIC DNA]</scope>
</reference>
<evidence type="ECO:0000256" key="2">
    <source>
        <dbReference type="ARBA" id="ARBA00022840"/>
    </source>
</evidence>
<feature type="domain" description="KaiC" evidence="3">
    <location>
        <begin position="2"/>
        <end position="232"/>
    </location>
</feature>
<comment type="caution">
    <text evidence="4">The sequence shown here is derived from an EMBL/GenBank/DDBJ whole genome shotgun (WGS) entry which is preliminary data.</text>
</comment>
<name>A0A0P8A751_9EURY</name>
<dbReference type="PROSITE" id="PS51146">
    <property type="entry name" value="KAIC"/>
    <property type="match status" value="1"/>
</dbReference>
<keyword evidence="2" id="KW-0067">ATP-binding</keyword>
<dbReference type="AlphaFoldDB" id="A0A0P8A751"/>